<evidence type="ECO:0008006" key="8">
    <source>
        <dbReference type="Google" id="ProtNLM"/>
    </source>
</evidence>
<dbReference type="GO" id="GO:0007155">
    <property type="term" value="P:cell adhesion"/>
    <property type="evidence" value="ECO:0007669"/>
    <property type="project" value="TreeGrafter"/>
</dbReference>
<dbReference type="Proteomes" id="UP000466442">
    <property type="component" value="Linkage Group LG1"/>
</dbReference>
<dbReference type="PROSITE" id="PS50853">
    <property type="entry name" value="FN3"/>
    <property type="match status" value="2"/>
</dbReference>
<accession>A0A8S9Y7I2</accession>
<dbReference type="InterPro" id="IPR003961">
    <property type="entry name" value="FN3_dom"/>
</dbReference>
<dbReference type="Gene3D" id="2.60.40.10">
    <property type="entry name" value="Immunoglobulins"/>
    <property type="match status" value="3"/>
</dbReference>
<sequence length="1347" mass="149344">MARATRDEPLQDANGDSKLPLELAGVVGQPRLPVLVWLRPLIQPQTPTGPRRGPDFLFFLHFNLLQSSRFYLSRLDLSEVTRGSRTASEVSNMRSYLWFVVLGLLPCLGWTATTVMPVPDKPPESDGKSSVVTPKARALGGTNLTHSEGALDDVSMDDSMEMNQQCFEGQIVDRGCEERCKCIHGSLQCAPRCPLPLIKSGTTTGDPHCFLQPVRGDECCGTLVCSSEAESGEEGCTYKNRTYKFGEVFHDGCESSCNCLEDGAVNCTARCPQQNRTSSDRCLSVADPKDSCCSILYCDVNGDDLALEDDVERPKLVSAIPANVSTVQLNFEKMSVIDKVNAEQSLDQMSWKHATTVGQAVVGLDPGVTYYFRVLSEDGLHSNVVSATLPNITNNTTICEFKGHKYEIGEEFHDNCTAYCVCSSTGVECASIDCPTDFGLDVLDPTCLEWEPVPKNFTPNPPNCCPQSVFCKNNGSCIYQGLLFENWHDIPDNLSGCEEKCYCSSGNVTCRPRCNQLTKSPPPGLPCPSKLAIIGHPPDDECCPTWMCPEDGNGANATNSSVNETTTALPKGGPSIPFLGPYNPDLMTTMKFSNDVTQSPLKERNNFPGPYLFTSTSTSKPVFPVGLVLPSAPPTILPSLANTTEIVMPETGHDSSRPNEGANNISSEKRPLLANPFFNTAITPSPHIPIGIINPNKLPHNEESNEESKPLNLPPKGPPKGPTVDPAFLEHLLEYHKYQDDDNGKGKTQHSAPQQSLLPYQPNPTLPQNFNVPHSPKVIPGEHQNQIISPYGQPAVENDQDYNEHHYVNGHDQQQQQIPPELYHLINQGHRDHVPQPPIHHQYVPTNELYQAADNRNRLPQKPSNHPYFNNAPLHHESHPFQRPGAPIGLADIIDHIRQHEETDSRTKDTHVYLLSSQPSNVGQATPHPGMNIHQSNDLNDIVVHHLEAVDDGTVRLIFSVPPVLVGLHGRVELRYTSDRKNNDPSTWEQQVLAPPDDMIATPELEFELKGLQPLTEYKIKITVVMRDLDNSPTSPVLFVRTLPSAVQVTTLPPIIPVEPILRVAKLNSTWATLEWRKFTDYELQFIDGVQLRYKEIDGKVYQATPLIHRAVTSYTIEDLKPDSQYEIGIFFIPFPEQNTELQAQKTLLLNTTIENDPYKFELMLDINTIKSTSVELTWSGVPYPEDKFVNIFRAIYQYEGGREDMNTFKVAKRDSPAGTLITGLKPDTRYRLWLEAYLTNGRTKKSNVKDFTTKIGVYSANEVQEGKLEGTPIHKENDYYGPLVGVSILAAITTLACISLLVIITKKHGHNKAPITAAVQRKTAPHTAAYDNPSYKAEMQHETMDL</sequence>
<evidence type="ECO:0000313" key="6">
    <source>
        <dbReference type="EMBL" id="KAF6216814.1"/>
    </source>
</evidence>
<feature type="domain" description="Fibronectin type-III" evidence="5">
    <location>
        <begin position="943"/>
        <end position="1045"/>
    </location>
</feature>
<dbReference type="SMART" id="SM00060">
    <property type="entry name" value="FN3"/>
    <property type="match status" value="4"/>
</dbReference>
<dbReference type="PANTHER" id="PTHR11348">
    <property type="entry name" value="CONNECTIVE TISSUE GROWTH FACTOR-RELATED"/>
    <property type="match status" value="1"/>
</dbReference>
<dbReference type="GO" id="GO:0005178">
    <property type="term" value="F:integrin binding"/>
    <property type="evidence" value="ECO:0007669"/>
    <property type="project" value="TreeGrafter"/>
</dbReference>
<evidence type="ECO:0000259" key="4">
    <source>
        <dbReference type="PROSITE" id="PS50184"/>
    </source>
</evidence>
<protein>
    <recommendedName>
        <fullName evidence="8">Epidermal cell surface receptor</fullName>
    </recommendedName>
</protein>
<feature type="domain" description="VWFC" evidence="4">
    <location>
        <begin position="475"/>
        <end position="549"/>
    </location>
</feature>
<keyword evidence="1" id="KW-0732">Signal</keyword>
<dbReference type="SUPFAM" id="SSF49265">
    <property type="entry name" value="Fibronectin type III"/>
    <property type="match status" value="2"/>
</dbReference>
<proteinExistence type="predicted"/>
<dbReference type="CDD" id="cd00063">
    <property type="entry name" value="FN3"/>
    <property type="match status" value="3"/>
</dbReference>
<feature type="region of interest" description="Disordered" evidence="2">
    <location>
        <begin position="692"/>
        <end position="726"/>
    </location>
</feature>
<dbReference type="PANTHER" id="PTHR11348:SF34">
    <property type="entry name" value="EPIDERMAL CELL SURFACE RECEPTOR-RELATED"/>
    <property type="match status" value="1"/>
</dbReference>
<name>A0A8S9Y7I2_APOLU</name>
<dbReference type="InterPro" id="IPR050941">
    <property type="entry name" value="CCN"/>
</dbReference>
<feature type="region of interest" description="Disordered" evidence="2">
    <location>
        <begin position="119"/>
        <end position="144"/>
    </location>
</feature>
<dbReference type="GO" id="GO:0005615">
    <property type="term" value="C:extracellular space"/>
    <property type="evidence" value="ECO:0007669"/>
    <property type="project" value="TreeGrafter"/>
</dbReference>
<feature type="domain" description="Fibronectin type-III" evidence="5">
    <location>
        <begin position="1157"/>
        <end position="1257"/>
    </location>
</feature>
<keyword evidence="3" id="KW-0472">Membrane</keyword>
<dbReference type="InterPro" id="IPR001007">
    <property type="entry name" value="VWF_dom"/>
</dbReference>
<evidence type="ECO:0000256" key="1">
    <source>
        <dbReference type="ARBA" id="ARBA00022729"/>
    </source>
</evidence>
<feature type="compositionally biased region" description="Pro residues" evidence="2">
    <location>
        <begin position="712"/>
        <end position="721"/>
    </location>
</feature>
<keyword evidence="3" id="KW-0812">Transmembrane</keyword>
<dbReference type="OrthoDB" id="6022609at2759"/>
<keyword evidence="3" id="KW-1133">Transmembrane helix</keyword>
<feature type="transmembrane region" description="Helical" evidence="3">
    <location>
        <begin position="1280"/>
        <end position="1305"/>
    </location>
</feature>
<dbReference type="EMBL" id="WIXP02000001">
    <property type="protein sequence ID" value="KAF6216814.1"/>
    <property type="molecule type" value="Genomic_DNA"/>
</dbReference>
<evidence type="ECO:0000256" key="3">
    <source>
        <dbReference type="SAM" id="Phobius"/>
    </source>
</evidence>
<comment type="caution">
    <text evidence="6">The sequence shown here is derived from an EMBL/GenBank/DDBJ whole genome shotgun (WGS) entry which is preliminary data.</text>
</comment>
<evidence type="ECO:0000259" key="5">
    <source>
        <dbReference type="PROSITE" id="PS50853"/>
    </source>
</evidence>
<evidence type="ECO:0000256" key="2">
    <source>
        <dbReference type="SAM" id="MobiDB-lite"/>
    </source>
</evidence>
<feature type="domain" description="VWFC" evidence="4">
    <location>
        <begin position="397"/>
        <end position="472"/>
    </location>
</feature>
<feature type="region of interest" description="Disordered" evidence="2">
    <location>
        <begin position="739"/>
        <end position="762"/>
    </location>
</feature>
<keyword evidence="7" id="KW-1185">Reference proteome</keyword>
<feature type="compositionally biased region" description="Basic and acidic residues" evidence="2">
    <location>
        <begin position="699"/>
        <end position="709"/>
    </location>
</feature>
<feature type="compositionally biased region" description="Polar residues" evidence="2">
    <location>
        <begin position="749"/>
        <end position="758"/>
    </location>
</feature>
<feature type="transmembrane region" description="Helical" evidence="3">
    <location>
        <begin position="95"/>
        <end position="113"/>
    </location>
</feature>
<dbReference type="PROSITE" id="PS50184">
    <property type="entry name" value="VWFC_2"/>
    <property type="match status" value="2"/>
</dbReference>
<evidence type="ECO:0000313" key="7">
    <source>
        <dbReference type="Proteomes" id="UP000466442"/>
    </source>
</evidence>
<dbReference type="InterPro" id="IPR013783">
    <property type="entry name" value="Ig-like_fold"/>
</dbReference>
<gene>
    <name evidence="6" type="ORF">GE061_001164</name>
</gene>
<dbReference type="GO" id="GO:0045597">
    <property type="term" value="P:positive regulation of cell differentiation"/>
    <property type="evidence" value="ECO:0007669"/>
    <property type="project" value="TreeGrafter"/>
</dbReference>
<dbReference type="SMART" id="SM00214">
    <property type="entry name" value="VWC"/>
    <property type="match status" value="4"/>
</dbReference>
<dbReference type="InterPro" id="IPR036116">
    <property type="entry name" value="FN3_sf"/>
</dbReference>
<reference evidence="6" key="1">
    <citation type="journal article" date="2021" name="Mol. Ecol. Resour.">
        <title>Apolygus lucorum genome provides insights into omnivorousness and mesophyll feeding.</title>
        <authorList>
            <person name="Liu Y."/>
            <person name="Liu H."/>
            <person name="Wang H."/>
            <person name="Huang T."/>
            <person name="Liu B."/>
            <person name="Yang B."/>
            <person name="Yin L."/>
            <person name="Li B."/>
            <person name="Zhang Y."/>
            <person name="Zhang S."/>
            <person name="Jiang F."/>
            <person name="Zhang X."/>
            <person name="Ren Y."/>
            <person name="Wang B."/>
            <person name="Wang S."/>
            <person name="Lu Y."/>
            <person name="Wu K."/>
            <person name="Fan W."/>
            <person name="Wang G."/>
        </authorList>
    </citation>
    <scope>NUCLEOTIDE SEQUENCE</scope>
    <source>
        <strain evidence="6">12Hb</strain>
    </source>
</reference>
<organism evidence="6 7">
    <name type="scientific">Apolygus lucorum</name>
    <name type="common">Small green plant bug</name>
    <name type="synonym">Lygocoris lucorum</name>
    <dbReference type="NCBI Taxonomy" id="248454"/>
    <lineage>
        <taxon>Eukaryota</taxon>
        <taxon>Metazoa</taxon>
        <taxon>Ecdysozoa</taxon>
        <taxon>Arthropoda</taxon>
        <taxon>Hexapoda</taxon>
        <taxon>Insecta</taxon>
        <taxon>Pterygota</taxon>
        <taxon>Neoptera</taxon>
        <taxon>Paraneoptera</taxon>
        <taxon>Hemiptera</taxon>
        <taxon>Heteroptera</taxon>
        <taxon>Panheteroptera</taxon>
        <taxon>Cimicomorpha</taxon>
        <taxon>Miridae</taxon>
        <taxon>Mirini</taxon>
        <taxon>Apolygus</taxon>
    </lineage>
</organism>